<protein>
    <recommendedName>
        <fullName evidence="2">Spondin-1</fullName>
    </recommendedName>
    <alternativeName>
        <fullName evidence="11">F-spondin</fullName>
    </alternativeName>
</protein>
<dbReference type="AlphaFoldDB" id="A0A9R1TXQ4"/>
<dbReference type="SUPFAM" id="SSF82895">
    <property type="entry name" value="TSP-1 type 1 repeat"/>
    <property type="match status" value="5"/>
</dbReference>
<evidence type="ECO:0000256" key="10">
    <source>
        <dbReference type="ARBA" id="ARBA00023180"/>
    </source>
</evidence>
<dbReference type="Gene3D" id="2.20.100.10">
    <property type="entry name" value="Thrombospondin type-1 (TSP1) repeat"/>
    <property type="match status" value="5"/>
</dbReference>
<keyword evidence="10" id="KW-0325">Glycoprotein</keyword>
<evidence type="ECO:0000256" key="5">
    <source>
        <dbReference type="ARBA" id="ARBA00022723"/>
    </source>
</evidence>
<keyword evidence="4" id="KW-0272">Extracellular matrix</keyword>
<dbReference type="PANTHER" id="PTHR11311">
    <property type="entry name" value="SPONDIN"/>
    <property type="match status" value="1"/>
</dbReference>
<proteinExistence type="predicted"/>
<accession>A0A9R1TXQ4</accession>
<keyword evidence="6 13" id="KW-0732">Signal</keyword>
<evidence type="ECO:0000256" key="7">
    <source>
        <dbReference type="ARBA" id="ARBA00022737"/>
    </source>
</evidence>
<dbReference type="InterPro" id="IPR042307">
    <property type="entry name" value="Reeler_sf"/>
</dbReference>
<dbReference type="OrthoDB" id="347314at2759"/>
<evidence type="ECO:0000313" key="18">
    <source>
        <dbReference type="RefSeq" id="XP_011300434.1"/>
    </source>
</evidence>
<reference evidence="18" key="1">
    <citation type="submission" date="2025-08" db="UniProtKB">
        <authorList>
            <consortium name="RefSeq"/>
        </authorList>
    </citation>
    <scope>IDENTIFICATION</scope>
    <source>
        <strain evidence="18">USDA-PBARC FA_bdor</strain>
        <tissue evidence="18">Whole organism</tissue>
    </source>
</reference>
<feature type="signal peptide" evidence="13">
    <location>
        <begin position="1"/>
        <end position="22"/>
    </location>
</feature>
<evidence type="ECO:0000256" key="4">
    <source>
        <dbReference type="ARBA" id="ARBA00022530"/>
    </source>
</evidence>
<feature type="domain" description="Reelin" evidence="15">
    <location>
        <begin position="10"/>
        <end position="183"/>
    </location>
</feature>
<evidence type="ECO:0000256" key="12">
    <source>
        <dbReference type="SAM" id="MobiDB-lite"/>
    </source>
</evidence>
<dbReference type="SMART" id="SM00131">
    <property type="entry name" value="KU"/>
    <property type="match status" value="1"/>
</dbReference>
<dbReference type="InterPro" id="IPR051418">
    <property type="entry name" value="Spondin/Thrombospondin_T1"/>
</dbReference>
<dbReference type="Pfam" id="PF06468">
    <property type="entry name" value="Spond_N"/>
    <property type="match status" value="1"/>
</dbReference>
<evidence type="ECO:0000256" key="3">
    <source>
        <dbReference type="ARBA" id="ARBA00022525"/>
    </source>
</evidence>
<comment type="subcellular location">
    <subcellularLocation>
        <location evidence="1">Secreted</location>
        <location evidence="1">Extracellular space</location>
        <location evidence="1">Extracellular matrix</location>
    </subcellularLocation>
</comment>
<dbReference type="GO" id="GO:0007155">
    <property type="term" value="P:cell adhesion"/>
    <property type="evidence" value="ECO:0007669"/>
    <property type="project" value="UniProtKB-KW"/>
</dbReference>
<feature type="chain" id="PRO_5040148044" description="Spondin-1" evidence="13">
    <location>
        <begin position="23"/>
        <end position="899"/>
    </location>
</feature>
<keyword evidence="9" id="KW-1015">Disulfide bond</keyword>
<dbReference type="PROSITE" id="PS51020">
    <property type="entry name" value="SPONDIN"/>
    <property type="match status" value="1"/>
</dbReference>
<name>A0A9R1TXQ4_9HYME</name>
<dbReference type="FunFam" id="2.60.40.2130:FF:000002">
    <property type="entry name" value="Putative Spondin-1"/>
    <property type="match status" value="1"/>
</dbReference>
<organism evidence="17 18">
    <name type="scientific">Fopius arisanus</name>
    <dbReference type="NCBI Taxonomy" id="64838"/>
    <lineage>
        <taxon>Eukaryota</taxon>
        <taxon>Metazoa</taxon>
        <taxon>Ecdysozoa</taxon>
        <taxon>Arthropoda</taxon>
        <taxon>Hexapoda</taxon>
        <taxon>Insecta</taxon>
        <taxon>Pterygota</taxon>
        <taxon>Neoptera</taxon>
        <taxon>Endopterygota</taxon>
        <taxon>Hymenoptera</taxon>
        <taxon>Apocrita</taxon>
        <taxon>Ichneumonoidea</taxon>
        <taxon>Braconidae</taxon>
        <taxon>Opiinae</taxon>
        <taxon>Fopius</taxon>
    </lineage>
</organism>
<dbReference type="InterPro" id="IPR000884">
    <property type="entry name" value="TSP1_rpt"/>
</dbReference>
<dbReference type="SUPFAM" id="SSF57362">
    <property type="entry name" value="BPTI-like"/>
    <property type="match status" value="1"/>
</dbReference>
<dbReference type="NCBIfam" id="NF038123">
    <property type="entry name" value="NF038123_dom"/>
    <property type="match status" value="1"/>
</dbReference>
<dbReference type="CDD" id="cd08544">
    <property type="entry name" value="Reeler"/>
    <property type="match status" value="1"/>
</dbReference>
<evidence type="ECO:0000256" key="1">
    <source>
        <dbReference type="ARBA" id="ARBA00004498"/>
    </source>
</evidence>
<gene>
    <name evidence="18" type="primary">LOC105264920</name>
</gene>
<evidence type="ECO:0000256" key="13">
    <source>
        <dbReference type="SAM" id="SignalP"/>
    </source>
</evidence>
<dbReference type="CDD" id="cd00109">
    <property type="entry name" value="Kunitz-type"/>
    <property type="match status" value="1"/>
</dbReference>
<dbReference type="Gene3D" id="4.10.410.10">
    <property type="entry name" value="Pancreatic trypsin inhibitor Kunitz domain"/>
    <property type="match status" value="1"/>
</dbReference>
<dbReference type="Pfam" id="PF19028">
    <property type="entry name" value="TSP1_spondin"/>
    <property type="match status" value="1"/>
</dbReference>
<dbReference type="RefSeq" id="XP_011300434.1">
    <property type="nucleotide sequence ID" value="XM_011302132.1"/>
</dbReference>
<dbReference type="PROSITE" id="PS51019">
    <property type="entry name" value="REELIN"/>
    <property type="match status" value="1"/>
</dbReference>
<keyword evidence="5" id="KW-0479">Metal-binding</keyword>
<dbReference type="PROSITE" id="PS50279">
    <property type="entry name" value="BPTI_KUNITZ_2"/>
    <property type="match status" value="1"/>
</dbReference>
<evidence type="ECO:0000256" key="11">
    <source>
        <dbReference type="ARBA" id="ARBA00030964"/>
    </source>
</evidence>
<keyword evidence="8" id="KW-0130">Cell adhesion</keyword>
<keyword evidence="3" id="KW-0964">Secreted</keyword>
<dbReference type="InterPro" id="IPR038678">
    <property type="entry name" value="Spondin_N_sf"/>
</dbReference>
<keyword evidence="7" id="KW-0677">Repeat</keyword>
<dbReference type="InterPro" id="IPR036880">
    <property type="entry name" value="Kunitz_BPTI_sf"/>
</dbReference>
<dbReference type="Pfam" id="PF02014">
    <property type="entry name" value="Reeler"/>
    <property type="match status" value="1"/>
</dbReference>
<dbReference type="Proteomes" id="UP000694866">
    <property type="component" value="Unplaced"/>
</dbReference>
<sequence>MAHHVRLIMLVLLGEIFRTSLAGKCDRKLDGLGEPAGNLDGRIFITLWALNKTEIVETYMPNTRYIVSIEGEKGREFRGPQKFTRFLLTAENTNISSTAEGTLDLIDEDLTQFSDKCLNAVTESSMVLKESANVAWISPPADSGCILIRASVAESAETWYMDEYGIIKTVCQDPRVEEDDPGPVLQDCCACDEAKYEVTFEGLWSRNTHPKDFPSKSWLIRFSDVIGASHTVDYRFWRYNDTSSNGLQQVAEFGSTRTLESELKEQSAHIRTIIKARGVGHPNVTGRTFAVFRVDRKHHLMSLVSMIVPSPDWIVGVSGLELCLSNCSWIEHKELNLYPVDAGTDDGITYMSPDSPTDPHEPIRRITSTWPNDTRSPFYDPLGADMKPMAKLHLNRQRLYDKICDEAVTSSIDSGGDNRPDPPHRKKPKVPKACKTTRWGEWEPCSVTCGRGIRLRQKKYRDEQAAAANNCNVRLTDKQECIERGPNCNGLNGDSTILNTPECELTDWTDWSECTTTCGDGIKTRSRNFANKRARKRCRAASNDLELEQTIDCQNQPCSENGTSGKKVRKCPGEYHPWSLWTPCSATCGRGIKQRSRLRIGDSSSEPLECTQQSVGCDAKITRCDITKEDAEEICNEPPPIGDCNPDDGSHSDQRVYFDPGSNQCRVFRYTGCNSNRRNNFDTPETCKHVCIDIRGTNRTNARSGTKNMRRNYKVSLSSVLSYHIPAQKERSGKIKRERKEGIDETFNGIQLGSQTTEEYRGKKIDCKFTEWSPWTQCENCRGYSTQTRTILVKARNGGMRCPTKLERKKKCHRVLNCPPRNRSRRRRYRDHKSVWEMDEVSIDCELSHWSPWSPCNVTCGNATQHRTRRVKVQPYGPTGKPCTKLVEFRRCSRMPCYY</sequence>
<evidence type="ECO:0000259" key="16">
    <source>
        <dbReference type="PROSITE" id="PS51020"/>
    </source>
</evidence>
<dbReference type="GO" id="GO:0004867">
    <property type="term" value="F:serine-type endopeptidase inhibitor activity"/>
    <property type="evidence" value="ECO:0007669"/>
    <property type="project" value="InterPro"/>
</dbReference>
<evidence type="ECO:0000256" key="8">
    <source>
        <dbReference type="ARBA" id="ARBA00022889"/>
    </source>
</evidence>
<feature type="domain" description="BPTI/Kunitz inhibitor" evidence="14">
    <location>
        <begin position="635"/>
        <end position="691"/>
    </location>
</feature>
<dbReference type="Pfam" id="PF00090">
    <property type="entry name" value="TSP_1"/>
    <property type="match status" value="4"/>
</dbReference>
<dbReference type="InterPro" id="IPR002223">
    <property type="entry name" value="Kunitz_BPTI"/>
</dbReference>
<dbReference type="GO" id="GO:0046872">
    <property type="term" value="F:metal ion binding"/>
    <property type="evidence" value="ECO:0007669"/>
    <property type="project" value="UniProtKB-KW"/>
</dbReference>
<evidence type="ECO:0000256" key="2">
    <source>
        <dbReference type="ARBA" id="ARBA00019594"/>
    </source>
</evidence>
<dbReference type="Gene3D" id="2.60.40.2130">
    <property type="entry name" value="F-spondin domain"/>
    <property type="match status" value="1"/>
</dbReference>
<dbReference type="SMART" id="SM00209">
    <property type="entry name" value="TSP1"/>
    <property type="match status" value="5"/>
</dbReference>
<evidence type="ECO:0000259" key="15">
    <source>
        <dbReference type="PROSITE" id="PS51019"/>
    </source>
</evidence>
<dbReference type="InterPro" id="IPR044004">
    <property type="entry name" value="TSP1_spondin_dom"/>
</dbReference>
<evidence type="ECO:0000256" key="9">
    <source>
        <dbReference type="ARBA" id="ARBA00023157"/>
    </source>
</evidence>
<dbReference type="GeneID" id="105264920"/>
<dbReference type="KEGG" id="fas:105264920"/>
<dbReference type="Pfam" id="PF00014">
    <property type="entry name" value="Kunitz_BPTI"/>
    <property type="match status" value="1"/>
</dbReference>
<evidence type="ECO:0000313" key="17">
    <source>
        <dbReference type="Proteomes" id="UP000694866"/>
    </source>
</evidence>
<evidence type="ECO:0000256" key="6">
    <source>
        <dbReference type="ARBA" id="ARBA00022729"/>
    </source>
</evidence>
<feature type="domain" description="Spondin" evidence="16">
    <location>
        <begin position="184"/>
        <end position="374"/>
    </location>
</feature>
<keyword evidence="17" id="KW-1185">Reference proteome</keyword>
<dbReference type="Gene3D" id="2.60.40.4060">
    <property type="entry name" value="Reeler domain"/>
    <property type="match status" value="1"/>
</dbReference>
<dbReference type="InterPro" id="IPR036383">
    <property type="entry name" value="TSP1_rpt_sf"/>
</dbReference>
<dbReference type="InterPro" id="IPR009465">
    <property type="entry name" value="Spondin_N"/>
</dbReference>
<dbReference type="PANTHER" id="PTHR11311:SF16">
    <property type="entry name" value="SPONDIN-1"/>
    <property type="match status" value="1"/>
</dbReference>
<dbReference type="PROSITE" id="PS50092">
    <property type="entry name" value="TSP1"/>
    <property type="match status" value="5"/>
</dbReference>
<evidence type="ECO:0000259" key="14">
    <source>
        <dbReference type="PROSITE" id="PS50279"/>
    </source>
</evidence>
<dbReference type="GO" id="GO:0031012">
    <property type="term" value="C:extracellular matrix"/>
    <property type="evidence" value="ECO:0007669"/>
    <property type="project" value="TreeGrafter"/>
</dbReference>
<feature type="region of interest" description="Disordered" evidence="12">
    <location>
        <begin position="411"/>
        <end position="432"/>
    </location>
</feature>
<dbReference type="InterPro" id="IPR002861">
    <property type="entry name" value="Reeler_dom"/>
</dbReference>